<dbReference type="InterPro" id="IPR015797">
    <property type="entry name" value="NUDIX_hydrolase-like_dom_sf"/>
</dbReference>
<dbReference type="Pfam" id="PF00293">
    <property type="entry name" value="NUDIX"/>
    <property type="match status" value="1"/>
</dbReference>
<dbReference type="PRINTS" id="PR00502">
    <property type="entry name" value="NUDIXFAMILY"/>
</dbReference>
<proteinExistence type="inferred from homology"/>
<dbReference type="Proteomes" id="UP000651728">
    <property type="component" value="Unassembled WGS sequence"/>
</dbReference>
<feature type="region of interest" description="Disordered" evidence="6">
    <location>
        <begin position="164"/>
        <end position="216"/>
    </location>
</feature>
<dbReference type="InterPro" id="IPR000086">
    <property type="entry name" value="NUDIX_hydrolase_dom"/>
</dbReference>
<keyword evidence="3 5" id="KW-0378">Hydrolase</keyword>
<dbReference type="SUPFAM" id="SSF55811">
    <property type="entry name" value="Nudix"/>
    <property type="match status" value="1"/>
</dbReference>
<feature type="compositionally biased region" description="Basic and acidic residues" evidence="6">
    <location>
        <begin position="196"/>
        <end position="216"/>
    </location>
</feature>
<keyword evidence="9" id="KW-1185">Reference proteome</keyword>
<evidence type="ECO:0000256" key="1">
    <source>
        <dbReference type="ARBA" id="ARBA00001946"/>
    </source>
</evidence>
<dbReference type="PROSITE" id="PS51462">
    <property type="entry name" value="NUDIX"/>
    <property type="match status" value="1"/>
</dbReference>
<evidence type="ECO:0000256" key="2">
    <source>
        <dbReference type="ARBA" id="ARBA00005582"/>
    </source>
</evidence>
<feature type="domain" description="Nudix hydrolase" evidence="7">
    <location>
        <begin position="30"/>
        <end position="166"/>
    </location>
</feature>
<accession>A0ABQ4FJ63</accession>
<dbReference type="PROSITE" id="PS00893">
    <property type="entry name" value="NUDIX_BOX"/>
    <property type="match status" value="1"/>
</dbReference>
<protein>
    <recommendedName>
        <fullName evidence="7">Nudix hydrolase domain-containing protein</fullName>
    </recommendedName>
</protein>
<dbReference type="PANTHER" id="PTHR43046">
    <property type="entry name" value="GDP-MANNOSE MANNOSYL HYDROLASE"/>
    <property type="match status" value="1"/>
</dbReference>
<reference evidence="8 9" key="1">
    <citation type="submission" date="2021-01" db="EMBL/GenBank/DDBJ databases">
        <title>Whole genome shotgun sequence of Microbispora amethystogenes NBRC 101907.</title>
        <authorList>
            <person name="Komaki H."/>
            <person name="Tamura T."/>
        </authorList>
    </citation>
    <scope>NUCLEOTIDE SEQUENCE [LARGE SCALE GENOMIC DNA]</scope>
    <source>
        <strain evidence="8 9">NBRC 101907</strain>
    </source>
</reference>
<sequence>MDAAITDARLAVLEFDDAQAWVDRARHGQMEPLAAEVWVTDSSLKHVLLVRHRWRGWVPPGGKVEPGETPRAAASRELAEETGLRAELLPVPAAVSVRSYRADWSPTLGLSYVAITDRHVPLRGQTGQPPKWFELGDEWESVFPEDRDRIQMYVRRLPAERSGQADDLVPLNEGVHSMAKHEGQKPSSTPFTPEKPTPDEDRPNTGGGQHEKPQGK</sequence>
<comment type="similarity">
    <text evidence="2 5">Belongs to the Nudix hydrolase family.</text>
</comment>
<dbReference type="InterPro" id="IPR020476">
    <property type="entry name" value="Nudix_hydrolase"/>
</dbReference>
<comment type="caution">
    <text evidence="8">The sequence shown here is derived from an EMBL/GenBank/DDBJ whole genome shotgun (WGS) entry which is preliminary data.</text>
</comment>
<evidence type="ECO:0000313" key="8">
    <source>
        <dbReference type="EMBL" id="GIH34808.1"/>
    </source>
</evidence>
<evidence type="ECO:0000256" key="3">
    <source>
        <dbReference type="ARBA" id="ARBA00022801"/>
    </source>
</evidence>
<dbReference type="Gene3D" id="3.90.79.10">
    <property type="entry name" value="Nucleoside Triphosphate Pyrophosphohydrolase"/>
    <property type="match status" value="1"/>
</dbReference>
<evidence type="ECO:0000256" key="5">
    <source>
        <dbReference type="RuleBase" id="RU003476"/>
    </source>
</evidence>
<organism evidence="8 9">
    <name type="scientific">Microbispora amethystogenes</name>
    <dbReference type="NCBI Taxonomy" id="1427754"/>
    <lineage>
        <taxon>Bacteria</taxon>
        <taxon>Bacillati</taxon>
        <taxon>Actinomycetota</taxon>
        <taxon>Actinomycetes</taxon>
        <taxon>Streptosporangiales</taxon>
        <taxon>Streptosporangiaceae</taxon>
        <taxon>Microbispora</taxon>
    </lineage>
</organism>
<name>A0ABQ4FJ63_9ACTN</name>
<dbReference type="InterPro" id="IPR020084">
    <property type="entry name" value="NUDIX_hydrolase_CS"/>
</dbReference>
<evidence type="ECO:0000256" key="6">
    <source>
        <dbReference type="SAM" id="MobiDB-lite"/>
    </source>
</evidence>
<dbReference type="CDD" id="cd02883">
    <property type="entry name" value="NUDIX_Hydrolase"/>
    <property type="match status" value="1"/>
</dbReference>
<gene>
    <name evidence="8" type="ORF">Mam01_49720</name>
</gene>
<comment type="cofactor">
    <cofactor evidence="1">
        <name>Mg(2+)</name>
        <dbReference type="ChEBI" id="CHEBI:18420"/>
    </cofactor>
</comment>
<evidence type="ECO:0000256" key="4">
    <source>
        <dbReference type="ARBA" id="ARBA00022842"/>
    </source>
</evidence>
<evidence type="ECO:0000259" key="7">
    <source>
        <dbReference type="PROSITE" id="PS51462"/>
    </source>
</evidence>
<dbReference type="PANTHER" id="PTHR43046:SF12">
    <property type="entry name" value="GDP-MANNOSE MANNOSYL HYDROLASE"/>
    <property type="match status" value="1"/>
</dbReference>
<keyword evidence="4" id="KW-0460">Magnesium</keyword>
<dbReference type="EMBL" id="BOOB01000039">
    <property type="protein sequence ID" value="GIH34808.1"/>
    <property type="molecule type" value="Genomic_DNA"/>
</dbReference>
<dbReference type="RefSeq" id="WP_275409076.1">
    <property type="nucleotide sequence ID" value="NZ_BAABEJ010000012.1"/>
</dbReference>
<evidence type="ECO:0000313" key="9">
    <source>
        <dbReference type="Proteomes" id="UP000651728"/>
    </source>
</evidence>